<dbReference type="SUPFAM" id="SSF81333">
    <property type="entry name" value="F1F0 ATP synthase subunit C"/>
    <property type="match status" value="1"/>
</dbReference>
<evidence type="ECO:0000256" key="8">
    <source>
        <dbReference type="ARBA" id="ARBA00022989"/>
    </source>
</evidence>
<keyword evidence="8 14" id="KW-1133">Transmembrane helix</keyword>
<dbReference type="InterPro" id="IPR005953">
    <property type="entry name" value="ATP_synth_csu_bac/chlpt"/>
</dbReference>
<comment type="function">
    <text evidence="14">Key component of the F(0) channel; it plays a direct role in translocation across the membrane. A homomeric c-ring of between 10-14 subunits forms the central stalk rotor element with the F(1) delta and epsilon subunits.</text>
</comment>
<evidence type="ECO:0000313" key="17">
    <source>
        <dbReference type="Proteomes" id="UP000654279"/>
    </source>
</evidence>
<evidence type="ECO:0000256" key="7">
    <source>
        <dbReference type="ARBA" id="ARBA00022781"/>
    </source>
</evidence>
<dbReference type="PROSITE" id="PS00605">
    <property type="entry name" value="ATPASE_C"/>
    <property type="match status" value="1"/>
</dbReference>
<dbReference type="GO" id="GO:0045259">
    <property type="term" value="C:proton-transporting ATP synthase complex"/>
    <property type="evidence" value="ECO:0007669"/>
    <property type="project" value="UniProtKB-KW"/>
</dbReference>
<feature type="transmembrane region" description="Helical" evidence="14">
    <location>
        <begin position="6"/>
        <end position="28"/>
    </location>
</feature>
<keyword evidence="3 14" id="KW-0813">Transport</keyword>
<name>A0A926D2Q4_9FIRM</name>
<dbReference type="NCBIfam" id="TIGR01260">
    <property type="entry name" value="ATP_synt_c"/>
    <property type="match status" value="1"/>
</dbReference>
<protein>
    <recommendedName>
        <fullName evidence="14">ATP synthase subunit c</fullName>
    </recommendedName>
    <alternativeName>
        <fullName evidence="14">ATP synthase F(0) sector subunit c</fullName>
    </alternativeName>
    <alternativeName>
        <fullName evidence="14">F-type ATPase subunit c</fullName>
        <shortName evidence="14">F-ATPase subunit c</shortName>
    </alternativeName>
    <alternativeName>
        <fullName evidence="14">Lipid-binding protein</fullName>
    </alternativeName>
</protein>
<comment type="subcellular location">
    <subcellularLocation>
        <location evidence="1 14">Cell membrane</location>
        <topology evidence="1 14">Multi-pass membrane protein</topology>
    </subcellularLocation>
</comment>
<evidence type="ECO:0000313" key="16">
    <source>
        <dbReference type="EMBL" id="MBC8530141.1"/>
    </source>
</evidence>
<evidence type="ECO:0000256" key="4">
    <source>
        <dbReference type="ARBA" id="ARBA00022475"/>
    </source>
</evidence>
<keyword evidence="12 14" id="KW-0066">ATP synthesis</keyword>
<comment type="similarity">
    <text evidence="2 14">Belongs to the ATPase C chain family.</text>
</comment>
<keyword evidence="9 14" id="KW-0406">Ion transport</keyword>
<feature type="domain" description="V-ATPase proteolipid subunit C-like" evidence="15">
    <location>
        <begin position="8"/>
        <end position="69"/>
    </location>
</feature>
<dbReference type="AlphaFoldDB" id="A0A926D2Q4"/>
<evidence type="ECO:0000256" key="9">
    <source>
        <dbReference type="ARBA" id="ARBA00023065"/>
    </source>
</evidence>
<dbReference type="Proteomes" id="UP000654279">
    <property type="component" value="Unassembled WGS sequence"/>
</dbReference>
<dbReference type="InterPro" id="IPR020537">
    <property type="entry name" value="ATP_synth_F0_csu_DDCD_BS"/>
</dbReference>
<keyword evidence="11 14" id="KW-0472">Membrane</keyword>
<organism evidence="16 17">
    <name type="scientific">Luoshenia tenuis</name>
    <dbReference type="NCBI Taxonomy" id="2763654"/>
    <lineage>
        <taxon>Bacteria</taxon>
        <taxon>Bacillati</taxon>
        <taxon>Bacillota</taxon>
        <taxon>Clostridia</taxon>
        <taxon>Christensenellales</taxon>
        <taxon>Christensenellaceae</taxon>
        <taxon>Luoshenia</taxon>
    </lineage>
</organism>
<keyword evidence="17" id="KW-1185">Reference proteome</keyword>
<dbReference type="FunFam" id="1.20.20.10:FF:000002">
    <property type="entry name" value="ATP synthase subunit c"/>
    <property type="match status" value="1"/>
</dbReference>
<dbReference type="GO" id="GO:0033177">
    <property type="term" value="C:proton-transporting two-sector ATPase complex, proton-transporting domain"/>
    <property type="evidence" value="ECO:0007669"/>
    <property type="project" value="InterPro"/>
</dbReference>
<evidence type="ECO:0000256" key="11">
    <source>
        <dbReference type="ARBA" id="ARBA00023136"/>
    </source>
</evidence>
<accession>A0A926D2Q4</accession>
<dbReference type="InterPro" id="IPR000454">
    <property type="entry name" value="ATP_synth_F0_csu"/>
</dbReference>
<evidence type="ECO:0000256" key="13">
    <source>
        <dbReference type="ARBA" id="ARBA00025198"/>
    </source>
</evidence>
<feature type="site" description="Reversibly protonated during proton transport" evidence="14">
    <location>
        <position position="57"/>
    </location>
</feature>
<evidence type="ECO:0000256" key="14">
    <source>
        <dbReference type="HAMAP-Rule" id="MF_01396"/>
    </source>
</evidence>
<dbReference type="RefSeq" id="WP_138295719.1">
    <property type="nucleotide sequence ID" value="NZ_JACRSO010000006.1"/>
</dbReference>
<dbReference type="PRINTS" id="PR00124">
    <property type="entry name" value="ATPASEC"/>
</dbReference>
<proteinExistence type="inferred from homology"/>
<comment type="function">
    <text evidence="13 14">F(1)F(0) ATP synthase produces ATP from ADP in the presence of a proton or sodium gradient. F-type ATPases consist of two structural domains, F(1) containing the extramembraneous catalytic core and F(0) containing the membrane proton channel, linked together by a central stalk and a peripheral stalk. During catalysis, ATP synthesis in the catalytic domain of F(1) is coupled via a rotary mechanism of the central stalk subunits to proton translocation.</text>
</comment>
<dbReference type="Pfam" id="PF00137">
    <property type="entry name" value="ATP-synt_C"/>
    <property type="match status" value="1"/>
</dbReference>
<dbReference type="GO" id="GO:0046933">
    <property type="term" value="F:proton-transporting ATP synthase activity, rotational mechanism"/>
    <property type="evidence" value="ECO:0007669"/>
    <property type="project" value="UniProtKB-UniRule"/>
</dbReference>
<evidence type="ECO:0000256" key="10">
    <source>
        <dbReference type="ARBA" id="ARBA00023121"/>
    </source>
</evidence>
<comment type="caution">
    <text evidence="16">The sequence shown here is derived from an EMBL/GenBank/DDBJ whole genome shotgun (WGS) entry which is preliminary data.</text>
</comment>
<feature type="transmembrane region" description="Helical" evidence="14">
    <location>
        <begin position="48"/>
        <end position="74"/>
    </location>
</feature>
<dbReference type="InterPro" id="IPR038662">
    <property type="entry name" value="ATP_synth_F0_csu_sf"/>
</dbReference>
<evidence type="ECO:0000256" key="3">
    <source>
        <dbReference type="ARBA" id="ARBA00022448"/>
    </source>
</evidence>
<evidence type="ECO:0000256" key="1">
    <source>
        <dbReference type="ARBA" id="ARBA00004651"/>
    </source>
</evidence>
<keyword evidence="7 14" id="KW-0375">Hydrogen ion transport</keyword>
<keyword evidence="4 14" id="KW-1003">Cell membrane</keyword>
<evidence type="ECO:0000256" key="12">
    <source>
        <dbReference type="ARBA" id="ARBA00023310"/>
    </source>
</evidence>
<keyword evidence="10 14" id="KW-0446">Lipid-binding</keyword>
<dbReference type="InterPro" id="IPR002379">
    <property type="entry name" value="ATPase_proteolipid_c-like_dom"/>
</dbReference>
<evidence type="ECO:0000256" key="6">
    <source>
        <dbReference type="ARBA" id="ARBA00022692"/>
    </source>
</evidence>
<dbReference type="GO" id="GO:0005886">
    <property type="term" value="C:plasma membrane"/>
    <property type="evidence" value="ECO:0007669"/>
    <property type="project" value="UniProtKB-SubCell"/>
</dbReference>
<dbReference type="InterPro" id="IPR035921">
    <property type="entry name" value="F/V-ATP_Csub_sf"/>
</dbReference>
<gene>
    <name evidence="14 16" type="primary">atpE</name>
    <name evidence="16" type="ORF">H8699_11930</name>
</gene>
<dbReference type="Gene3D" id="1.20.20.10">
    <property type="entry name" value="F1F0 ATP synthase subunit C"/>
    <property type="match status" value="1"/>
</dbReference>
<evidence type="ECO:0000256" key="5">
    <source>
        <dbReference type="ARBA" id="ARBA00022547"/>
    </source>
</evidence>
<dbReference type="EMBL" id="JACRSO010000006">
    <property type="protein sequence ID" value="MBC8530141.1"/>
    <property type="molecule type" value="Genomic_DNA"/>
</dbReference>
<evidence type="ECO:0000256" key="2">
    <source>
        <dbReference type="ARBA" id="ARBA00006704"/>
    </source>
</evidence>
<keyword evidence="6 14" id="KW-0812">Transmembrane</keyword>
<reference evidence="16" key="1">
    <citation type="submission" date="2020-08" db="EMBL/GenBank/DDBJ databases">
        <title>Genome public.</title>
        <authorList>
            <person name="Liu C."/>
            <person name="Sun Q."/>
        </authorList>
    </citation>
    <scope>NUCLEOTIDE SEQUENCE</scope>
    <source>
        <strain evidence="16">NSJ-44</strain>
    </source>
</reference>
<dbReference type="CDD" id="cd18184">
    <property type="entry name" value="ATP-synt_Fo_c_NaATPase"/>
    <property type="match status" value="1"/>
</dbReference>
<keyword evidence="5 14" id="KW-0138">CF(0)</keyword>
<sequence>MDLGLLAIGVGIVALSLLGAGLGMGMAVSKAMEAVGRQPEASGKINQILLVGLAMVESVAIYGFVTALLVIFVLGAK</sequence>
<dbReference type="HAMAP" id="MF_01396">
    <property type="entry name" value="ATP_synth_c_bact"/>
    <property type="match status" value="1"/>
</dbReference>
<evidence type="ECO:0000259" key="15">
    <source>
        <dbReference type="Pfam" id="PF00137"/>
    </source>
</evidence>
<dbReference type="GO" id="GO:0008289">
    <property type="term" value="F:lipid binding"/>
    <property type="evidence" value="ECO:0007669"/>
    <property type="project" value="UniProtKB-KW"/>
</dbReference>